<sequence>MKCPNPVSALQLEGVFSAAEVVDEVAELVDVLQALRHDHLLVEQVGLRQVGSSSGSLMDGSESLTRWKSWTMSAGSPSPNSGTGTLMSSTCSLSSTRILSSSCRRNWFGSSTSAYESIQPVH</sequence>
<organism evidence="2 3">
    <name type="scientific">Liparis tanakae</name>
    <name type="common">Tanaka's snailfish</name>
    <dbReference type="NCBI Taxonomy" id="230148"/>
    <lineage>
        <taxon>Eukaryota</taxon>
        <taxon>Metazoa</taxon>
        <taxon>Chordata</taxon>
        <taxon>Craniata</taxon>
        <taxon>Vertebrata</taxon>
        <taxon>Euteleostomi</taxon>
        <taxon>Actinopterygii</taxon>
        <taxon>Neopterygii</taxon>
        <taxon>Teleostei</taxon>
        <taxon>Neoteleostei</taxon>
        <taxon>Acanthomorphata</taxon>
        <taxon>Eupercaria</taxon>
        <taxon>Perciformes</taxon>
        <taxon>Cottioidei</taxon>
        <taxon>Cottales</taxon>
        <taxon>Liparidae</taxon>
        <taxon>Liparis</taxon>
    </lineage>
</organism>
<gene>
    <name evidence="2" type="ORF">EYF80_015741</name>
</gene>
<protein>
    <submittedName>
        <fullName evidence="2">Uncharacterized protein</fullName>
    </submittedName>
</protein>
<dbReference type="EMBL" id="SRLO01000118">
    <property type="protein sequence ID" value="TNN74100.1"/>
    <property type="molecule type" value="Genomic_DNA"/>
</dbReference>
<keyword evidence="3" id="KW-1185">Reference proteome</keyword>
<evidence type="ECO:0000313" key="2">
    <source>
        <dbReference type="EMBL" id="TNN74100.1"/>
    </source>
</evidence>
<proteinExistence type="predicted"/>
<name>A0A4Z2I8A3_9TELE</name>
<dbReference type="Proteomes" id="UP000314294">
    <property type="component" value="Unassembled WGS sequence"/>
</dbReference>
<dbReference type="AlphaFoldDB" id="A0A4Z2I8A3"/>
<feature type="compositionally biased region" description="Polar residues" evidence="1">
    <location>
        <begin position="70"/>
        <end position="80"/>
    </location>
</feature>
<evidence type="ECO:0000256" key="1">
    <source>
        <dbReference type="SAM" id="MobiDB-lite"/>
    </source>
</evidence>
<evidence type="ECO:0000313" key="3">
    <source>
        <dbReference type="Proteomes" id="UP000314294"/>
    </source>
</evidence>
<comment type="caution">
    <text evidence="2">The sequence shown here is derived from an EMBL/GenBank/DDBJ whole genome shotgun (WGS) entry which is preliminary data.</text>
</comment>
<accession>A0A4Z2I8A3</accession>
<reference evidence="2 3" key="1">
    <citation type="submission" date="2019-03" db="EMBL/GenBank/DDBJ databases">
        <title>First draft genome of Liparis tanakae, snailfish: a comprehensive survey of snailfish specific genes.</title>
        <authorList>
            <person name="Kim W."/>
            <person name="Song I."/>
            <person name="Jeong J.-H."/>
            <person name="Kim D."/>
            <person name="Kim S."/>
            <person name="Ryu S."/>
            <person name="Song J.Y."/>
            <person name="Lee S.K."/>
        </authorList>
    </citation>
    <scope>NUCLEOTIDE SEQUENCE [LARGE SCALE GENOMIC DNA]</scope>
    <source>
        <tissue evidence="2">Muscle</tissue>
    </source>
</reference>
<feature type="region of interest" description="Disordered" evidence="1">
    <location>
        <begin position="70"/>
        <end position="89"/>
    </location>
</feature>